<organism evidence="2 4">
    <name type="scientific">Mycolicibacterium conceptionense</name>
    <dbReference type="NCBI Taxonomy" id="451644"/>
    <lineage>
        <taxon>Bacteria</taxon>
        <taxon>Bacillati</taxon>
        <taxon>Actinomycetota</taxon>
        <taxon>Actinomycetes</taxon>
        <taxon>Mycobacteriales</taxon>
        <taxon>Mycobacteriaceae</taxon>
        <taxon>Mycolicibacterium</taxon>
    </lineage>
</organism>
<keyword evidence="1" id="KW-0812">Transmembrane</keyword>
<gene>
    <name evidence="3" type="ORF">AWB98_25330</name>
    <name evidence="2" type="ORF">BN970_01829</name>
</gene>
<dbReference type="EMBL" id="CTEF01000001">
    <property type="protein sequence ID" value="CQD09389.1"/>
    <property type="molecule type" value="Genomic_DNA"/>
</dbReference>
<feature type="transmembrane region" description="Helical" evidence="1">
    <location>
        <begin position="47"/>
        <end position="67"/>
    </location>
</feature>
<dbReference type="RefSeq" id="WP_085141931.1">
    <property type="nucleotide sequence ID" value="NZ_JACKVA010000035.1"/>
</dbReference>
<dbReference type="GeneID" id="44298824"/>
<accession>A0A0U1D8K9</accession>
<evidence type="ECO:0000313" key="3">
    <source>
        <dbReference type="EMBL" id="ORV22123.1"/>
    </source>
</evidence>
<keyword evidence="1" id="KW-1133">Transmembrane helix</keyword>
<evidence type="ECO:0000313" key="2">
    <source>
        <dbReference type="EMBL" id="CQD09389.1"/>
    </source>
</evidence>
<feature type="transmembrane region" description="Helical" evidence="1">
    <location>
        <begin position="104"/>
        <end position="124"/>
    </location>
</feature>
<dbReference type="EMBL" id="LQOP01000028">
    <property type="protein sequence ID" value="ORV22123.1"/>
    <property type="molecule type" value="Genomic_DNA"/>
</dbReference>
<dbReference type="SUPFAM" id="SSF48317">
    <property type="entry name" value="Acid phosphatase/Vanadium-dependent haloperoxidase"/>
    <property type="match status" value="1"/>
</dbReference>
<evidence type="ECO:0000256" key="1">
    <source>
        <dbReference type="SAM" id="Phobius"/>
    </source>
</evidence>
<dbReference type="AlphaFoldDB" id="A0A0U1D8K9"/>
<sequence length="189" mass="20066">MIARWWPLIGLAVMVLLGWAVHGAPVPVDDWFQDLGADLGPRRDVLLLFTKPPLVAAALLAGVIVAVRQHRKRLAIAMVVSPILAITVVRLIKPLFGREKEGSLAYPSGHTTFLVAVTTLLVVVAGLRLWALAVAVCVVLLGIFGLSMTFHYFTDTVGGVLLGTSVAGLAALWSGEPSTSISNAPSDIR</sequence>
<feature type="transmembrane region" description="Helical" evidence="1">
    <location>
        <begin position="74"/>
        <end position="92"/>
    </location>
</feature>
<dbReference type="Proteomes" id="UP000193811">
    <property type="component" value="Unassembled WGS sequence"/>
</dbReference>
<proteinExistence type="predicted"/>
<keyword evidence="5" id="KW-1185">Reference proteome</keyword>
<reference evidence="2 4" key="1">
    <citation type="submission" date="2015-03" db="EMBL/GenBank/DDBJ databases">
        <authorList>
            <person name="Murphy D."/>
        </authorList>
    </citation>
    <scope>NUCLEOTIDE SEQUENCE [LARGE SCALE GENOMIC DNA]</scope>
    <source>
        <strain evidence="2 4">D16</strain>
    </source>
</reference>
<name>A0A0U1D8K9_9MYCO</name>
<dbReference type="InterPro" id="IPR036938">
    <property type="entry name" value="PAP2/HPO_sf"/>
</dbReference>
<evidence type="ECO:0000313" key="5">
    <source>
        <dbReference type="Proteomes" id="UP000193811"/>
    </source>
</evidence>
<keyword evidence="1" id="KW-0472">Membrane</keyword>
<reference evidence="3 5" key="2">
    <citation type="submission" date="2016-01" db="EMBL/GenBank/DDBJ databases">
        <title>The new phylogeny of the genus Mycobacterium.</title>
        <authorList>
            <person name="Tarcisio F."/>
            <person name="Conor M."/>
            <person name="Antonella G."/>
            <person name="Elisabetta G."/>
            <person name="Giulia F.S."/>
            <person name="Sara T."/>
            <person name="Anna F."/>
            <person name="Clotilde B."/>
            <person name="Roberto B."/>
            <person name="Veronica D.S."/>
            <person name="Fabio R."/>
            <person name="Monica P."/>
            <person name="Olivier J."/>
            <person name="Enrico T."/>
            <person name="Nicola S."/>
        </authorList>
    </citation>
    <scope>NUCLEOTIDE SEQUENCE [LARGE SCALE GENOMIC DNA]</scope>
    <source>
        <strain evidence="3 5">CCUG 50187</strain>
    </source>
</reference>
<evidence type="ECO:0000313" key="4">
    <source>
        <dbReference type="Proteomes" id="UP000182227"/>
    </source>
</evidence>
<feature type="transmembrane region" description="Helical" evidence="1">
    <location>
        <begin position="129"/>
        <end position="150"/>
    </location>
</feature>
<dbReference type="Proteomes" id="UP000182227">
    <property type="component" value="Unassembled WGS sequence"/>
</dbReference>
<protein>
    <submittedName>
        <fullName evidence="3">PA-phosphatase</fullName>
    </submittedName>
    <submittedName>
        <fullName evidence="2">PAP2 superfamily protein</fullName>
    </submittedName>
</protein>
<dbReference type="Gene3D" id="1.20.144.10">
    <property type="entry name" value="Phosphatidic acid phosphatase type 2/haloperoxidase"/>
    <property type="match status" value="1"/>
</dbReference>